<evidence type="ECO:0000313" key="3">
    <source>
        <dbReference type="EMBL" id="ANN16150.1"/>
    </source>
</evidence>
<feature type="compositionally biased region" description="Low complexity" evidence="1">
    <location>
        <begin position="134"/>
        <end position="143"/>
    </location>
</feature>
<evidence type="ECO:0000256" key="2">
    <source>
        <dbReference type="SAM" id="Phobius"/>
    </source>
</evidence>
<dbReference type="EMBL" id="CP016174">
    <property type="protein sequence ID" value="ANN16150.1"/>
    <property type="molecule type" value="Genomic_DNA"/>
</dbReference>
<feature type="transmembrane region" description="Helical" evidence="2">
    <location>
        <begin position="69"/>
        <end position="91"/>
    </location>
</feature>
<dbReference type="Proteomes" id="UP000093695">
    <property type="component" value="Chromosome"/>
</dbReference>
<gene>
    <name evidence="3" type="ORF">SD37_11205</name>
</gene>
<accession>A0A193BVE4</accession>
<name>A0A193BVE4_AMYOR</name>
<keyword evidence="2" id="KW-0472">Membrane</keyword>
<proteinExistence type="predicted"/>
<feature type="compositionally biased region" description="Polar residues" evidence="1">
    <location>
        <begin position="1"/>
        <end position="10"/>
    </location>
</feature>
<keyword evidence="4" id="KW-1185">Reference proteome</keyword>
<protein>
    <submittedName>
        <fullName evidence="3">Uncharacterized protein</fullName>
    </submittedName>
</protein>
<keyword evidence="2" id="KW-0812">Transmembrane</keyword>
<reference evidence="3 4" key="1">
    <citation type="journal article" date="2015" name="Genome Announc.">
        <title>Draft Genome Sequence of Norvancomycin-Producing Strain Amycolatopsis orientalis CPCC200066.</title>
        <authorList>
            <person name="Lei X."/>
            <person name="Yuan F."/>
            <person name="Shi Y."/>
            <person name="Li X."/>
            <person name="Wang L."/>
            <person name="Hong B."/>
        </authorList>
    </citation>
    <scope>NUCLEOTIDE SEQUENCE [LARGE SCALE GENOMIC DNA]</scope>
    <source>
        <strain evidence="3 4">B-37</strain>
    </source>
</reference>
<evidence type="ECO:0000256" key="1">
    <source>
        <dbReference type="SAM" id="MobiDB-lite"/>
    </source>
</evidence>
<dbReference type="AlphaFoldDB" id="A0A193BVE4"/>
<feature type="region of interest" description="Disordered" evidence="1">
    <location>
        <begin position="1"/>
        <end position="66"/>
    </location>
</feature>
<evidence type="ECO:0000313" key="4">
    <source>
        <dbReference type="Proteomes" id="UP000093695"/>
    </source>
</evidence>
<dbReference type="KEGG" id="aori:SD37_11205"/>
<sequence length="366" mass="35626">MPSDAEQSTGVAVATAETAAPAATEPKADNETSTSTSESTTVAAGTVPPVVDADTGTASPPPGRMSKPVIVAAAVAGVALVALPMALTGLLGGDQPGEGPNAAGYAKDLPQDGGFVPGLAAPPTDLGGMPAGPPGAQLPAQAAEGVPVGQAAADPGTAGLPGGPPPAAGGGPAPGPQQHQAPPPPAQPQGPAVPAAKAVTYDGMAGRGCGGGTGFTGVGAYSDGKAGWVNHGNGGCGTSFVSIPMSGDANKDDSSAYGLWTFNTGPVTTGSCAVSVFVPTGDLTAVGGSPSVYRVFDRFAVDKGTPVGSFQIDQVGNRGRWVNVGTFRINGAKLAVQLLTRGRDWSGSTKTYAHHAAAMVKAKCQA</sequence>
<feature type="compositionally biased region" description="Low complexity" evidence="1">
    <location>
        <begin position="11"/>
        <end position="54"/>
    </location>
</feature>
<dbReference type="STRING" id="31958.SD37_11205"/>
<keyword evidence="2" id="KW-1133">Transmembrane helix</keyword>
<organism evidence="3 4">
    <name type="scientific">Amycolatopsis orientalis</name>
    <name type="common">Nocardia orientalis</name>
    <dbReference type="NCBI Taxonomy" id="31958"/>
    <lineage>
        <taxon>Bacteria</taxon>
        <taxon>Bacillati</taxon>
        <taxon>Actinomycetota</taxon>
        <taxon>Actinomycetes</taxon>
        <taxon>Pseudonocardiales</taxon>
        <taxon>Pseudonocardiaceae</taxon>
        <taxon>Amycolatopsis</taxon>
    </lineage>
</organism>
<dbReference type="eggNOG" id="ENOG5033C92">
    <property type="taxonomic scope" value="Bacteria"/>
</dbReference>
<feature type="region of interest" description="Disordered" evidence="1">
    <location>
        <begin position="99"/>
        <end position="194"/>
    </location>
</feature>
<dbReference type="RefSeq" id="WP_052674962.1">
    <property type="nucleotide sequence ID" value="NZ_CP016174.1"/>
</dbReference>